<dbReference type="STRING" id="50376.A0A517L125"/>
<protein>
    <recommendedName>
        <fullName evidence="4">Phosphatidylethanolamine-binding protein</fullName>
    </recommendedName>
</protein>
<dbReference type="Gene3D" id="3.90.280.10">
    <property type="entry name" value="PEBP-like"/>
    <property type="match status" value="2"/>
</dbReference>
<evidence type="ECO:0000313" key="3">
    <source>
        <dbReference type="Proteomes" id="UP000316270"/>
    </source>
</evidence>
<organism evidence="2 3">
    <name type="scientific">Venturia effusa</name>
    <dbReference type="NCBI Taxonomy" id="50376"/>
    <lineage>
        <taxon>Eukaryota</taxon>
        <taxon>Fungi</taxon>
        <taxon>Dikarya</taxon>
        <taxon>Ascomycota</taxon>
        <taxon>Pezizomycotina</taxon>
        <taxon>Dothideomycetes</taxon>
        <taxon>Pleosporomycetidae</taxon>
        <taxon>Venturiales</taxon>
        <taxon>Venturiaceae</taxon>
        <taxon>Venturia</taxon>
    </lineage>
</organism>
<dbReference type="GO" id="GO:0046578">
    <property type="term" value="P:regulation of Ras protein signal transduction"/>
    <property type="evidence" value="ECO:0007669"/>
    <property type="project" value="TreeGrafter"/>
</dbReference>
<sequence length="311" mass="32691">MAFLRKAALAASLLSNHNVLAQTPMDFMPGTLVKLGVQFNSVNIDPAGSAVGSLDQVATEPVVTIPSAMLVGPNGEMVPGRRFMVFMIDIDVVQENVATTVLHWFQPNLIMEASAAQQPAPAPVPSAAPPVAPLGSPSPPTLAGLPLPAIPFTALAAKDVRSAAALGLPPTVRLFKAPKQDSITDQTLPASPLGLAAYFGPGPPPGAAHRYVQVLFAQPRNFSIPPCYQNILTNPNNPNQSRKARVGFDIMGFLKATNTNPRPIAGNYFRAQNPTPGNLARNAASTRLVDAQCAGATPMAAPPLRFRRFSA</sequence>
<accession>A0A517L125</accession>
<dbReference type="PANTHER" id="PTHR11362">
    <property type="entry name" value="PHOSPHATIDYLETHANOLAMINE-BINDING PROTEIN"/>
    <property type="match status" value="1"/>
</dbReference>
<keyword evidence="1" id="KW-0732">Signal</keyword>
<gene>
    <name evidence="2" type="ORF">FKW77_003408</name>
</gene>
<evidence type="ECO:0000256" key="1">
    <source>
        <dbReference type="SAM" id="SignalP"/>
    </source>
</evidence>
<dbReference type="EMBL" id="CP042187">
    <property type="protein sequence ID" value="QDS69328.1"/>
    <property type="molecule type" value="Genomic_DNA"/>
</dbReference>
<keyword evidence="3" id="KW-1185">Reference proteome</keyword>
<dbReference type="OrthoDB" id="2506647at2759"/>
<dbReference type="PANTHER" id="PTHR11362:SF141">
    <property type="entry name" value="PHOSPHATIDYLETHANOLAMINE-BINDING PROTEIN"/>
    <property type="match status" value="1"/>
</dbReference>
<evidence type="ECO:0008006" key="4">
    <source>
        <dbReference type="Google" id="ProtNLM"/>
    </source>
</evidence>
<reference evidence="2 3" key="1">
    <citation type="submission" date="2019-07" db="EMBL/GenBank/DDBJ databases">
        <title>Finished genome of Venturia effusa.</title>
        <authorList>
            <person name="Young C.A."/>
            <person name="Cox M.P."/>
            <person name="Ganley A.R.D."/>
            <person name="David W.J."/>
        </authorList>
    </citation>
    <scope>NUCLEOTIDE SEQUENCE [LARGE SCALE GENOMIC DNA]</scope>
    <source>
        <strain evidence="3">albino</strain>
    </source>
</reference>
<dbReference type="SUPFAM" id="SSF49777">
    <property type="entry name" value="PEBP-like"/>
    <property type="match status" value="1"/>
</dbReference>
<dbReference type="InterPro" id="IPR036610">
    <property type="entry name" value="PEBP-like_sf"/>
</dbReference>
<feature type="signal peptide" evidence="1">
    <location>
        <begin position="1"/>
        <end position="21"/>
    </location>
</feature>
<dbReference type="InterPro" id="IPR035810">
    <property type="entry name" value="PEBP_euk"/>
</dbReference>
<dbReference type="AlphaFoldDB" id="A0A517L125"/>
<dbReference type="Pfam" id="PF01161">
    <property type="entry name" value="PBP"/>
    <property type="match status" value="1"/>
</dbReference>
<feature type="chain" id="PRO_5021923352" description="Phosphatidylethanolamine-binding protein" evidence="1">
    <location>
        <begin position="22"/>
        <end position="311"/>
    </location>
</feature>
<dbReference type="InterPro" id="IPR008914">
    <property type="entry name" value="PEBP"/>
</dbReference>
<dbReference type="CDD" id="cd00866">
    <property type="entry name" value="PEBP_euk"/>
    <property type="match status" value="1"/>
</dbReference>
<dbReference type="GO" id="GO:0030162">
    <property type="term" value="P:regulation of proteolysis"/>
    <property type="evidence" value="ECO:0007669"/>
    <property type="project" value="TreeGrafter"/>
</dbReference>
<name>A0A517L125_9PEZI</name>
<dbReference type="GO" id="GO:0005543">
    <property type="term" value="F:phospholipid binding"/>
    <property type="evidence" value="ECO:0007669"/>
    <property type="project" value="TreeGrafter"/>
</dbReference>
<dbReference type="Proteomes" id="UP000316270">
    <property type="component" value="Chromosome 3"/>
</dbReference>
<dbReference type="GO" id="GO:0030414">
    <property type="term" value="F:peptidase inhibitor activity"/>
    <property type="evidence" value="ECO:0007669"/>
    <property type="project" value="TreeGrafter"/>
</dbReference>
<proteinExistence type="predicted"/>
<evidence type="ECO:0000313" key="2">
    <source>
        <dbReference type="EMBL" id="QDS69328.1"/>
    </source>
</evidence>